<accession>A0ABP0VGD4</accession>
<feature type="transmembrane region" description="Helical" evidence="6">
    <location>
        <begin position="128"/>
        <end position="151"/>
    </location>
</feature>
<dbReference type="PANTHER" id="PTHR37693">
    <property type="entry name" value="PHOSPHATIDYLGLYCEROL LYSYLTRANSFERASE"/>
    <property type="match status" value="1"/>
</dbReference>
<evidence type="ECO:0000256" key="5">
    <source>
        <dbReference type="ARBA" id="ARBA00023136"/>
    </source>
</evidence>
<evidence type="ECO:0000313" key="8">
    <source>
        <dbReference type="Proteomes" id="UP001497444"/>
    </source>
</evidence>
<evidence type="ECO:0000256" key="2">
    <source>
        <dbReference type="ARBA" id="ARBA00022475"/>
    </source>
</evidence>
<feature type="transmembrane region" description="Helical" evidence="6">
    <location>
        <begin position="53"/>
        <end position="73"/>
    </location>
</feature>
<dbReference type="Pfam" id="PF03706">
    <property type="entry name" value="LPG_synthase_TM"/>
    <property type="match status" value="1"/>
</dbReference>
<evidence type="ECO:0000256" key="6">
    <source>
        <dbReference type="SAM" id="Phobius"/>
    </source>
</evidence>
<evidence type="ECO:0008006" key="9">
    <source>
        <dbReference type="Google" id="ProtNLM"/>
    </source>
</evidence>
<comment type="caution">
    <text evidence="7">The sequence shown here is derived from an EMBL/GenBank/DDBJ whole genome shotgun (WGS) entry which is preliminary data.</text>
</comment>
<reference evidence="7" key="1">
    <citation type="submission" date="2024-02" db="EMBL/GenBank/DDBJ databases">
        <authorList>
            <consortium name="ELIXIR-Norway"/>
            <consortium name="Elixir Norway"/>
        </authorList>
    </citation>
    <scope>NUCLEOTIDE SEQUENCE</scope>
</reference>
<name>A0ABP0VGD4_9BRYO</name>
<evidence type="ECO:0000313" key="7">
    <source>
        <dbReference type="EMBL" id="CAK9253509.1"/>
    </source>
</evidence>
<evidence type="ECO:0000256" key="1">
    <source>
        <dbReference type="ARBA" id="ARBA00004651"/>
    </source>
</evidence>
<feature type="transmembrane region" description="Helical" evidence="6">
    <location>
        <begin position="247"/>
        <end position="274"/>
    </location>
</feature>
<keyword evidence="2" id="KW-1003">Cell membrane</keyword>
<keyword evidence="3 6" id="KW-0812">Transmembrane</keyword>
<feature type="transmembrane region" description="Helical" evidence="6">
    <location>
        <begin position="308"/>
        <end position="332"/>
    </location>
</feature>
<proteinExistence type="predicted"/>
<evidence type="ECO:0000256" key="4">
    <source>
        <dbReference type="ARBA" id="ARBA00022989"/>
    </source>
</evidence>
<protein>
    <recommendedName>
        <fullName evidence="9">Flippase-like domain-containing protein</fullName>
    </recommendedName>
</protein>
<dbReference type="EMBL" id="CAXAQS010000873">
    <property type="protein sequence ID" value="CAK9253509.1"/>
    <property type="molecule type" value="Genomic_DNA"/>
</dbReference>
<gene>
    <name evidence="7" type="ORF">CSSPJE1EN1_LOCUS28887</name>
</gene>
<feature type="transmembrane region" description="Helical" evidence="6">
    <location>
        <begin position="180"/>
        <end position="201"/>
    </location>
</feature>
<sequence>MADARPSNPLSLFTLRRVMLPVAIGIAVSIYLVVVVSRIDTSRLAQIPFSRHLVYGLLLAILTVTVRDLAYIYRMWKLTDHRLSFFKCFEIIMLWEFGSSVTPASVGGFTAMYFISKEKISFGKSASIVMLCSYMDNVAFGTVFTLMFLIVGPSMFDLSAVCTDLGNGNIFAAVRTMAGYAWLGFVAVVVVGGLLGFGIFVRPGWARTFFSRLSGIKWLHRWREPISLLGEEIWLTSHEFKSKGLGFLLKVFIATSISWCARYALGSVLIWTFATIHLHQLEVFARQCVLRVLIFIPATPGGSGVSELAFMALNCDYLPAGLSSAVVIIFIWA</sequence>
<feature type="transmembrane region" description="Helical" evidence="6">
    <location>
        <begin position="20"/>
        <end position="41"/>
    </location>
</feature>
<keyword evidence="4 6" id="KW-1133">Transmembrane helix</keyword>
<evidence type="ECO:0000256" key="3">
    <source>
        <dbReference type="ARBA" id="ARBA00022692"/>
    </source>
</evidence>
<comment type="subcellular location">
    <subcellularLocation>
        <location evidence="1">Cell membrane</location>
        <topology evidence="1">Multi-pass membrane protein</topology>
    </subcellularLocation>
</comment>
<organism evidence="7 8">
    <name type="scientific">Sphagnum jensenii</name>
    <dbReference type="NCBI Taxonomy" id="128206"/>
    <lineage>
        <taxon>Eukaryota</taxon>
        <taxon>Viridiplantae</taxon>
        <taxon>Streptophyta</taxon>
        <taxon>Embryophyta</taxon>
        <taxon>Bryophyta</taxon>
        <taxon>Sphagnophytina</taxon>
        <taxon>Sphagnopsida</taxon>
        <taxon>Sphagnales</taxon>
        <taxon>Sphagnaceae</taxon>
        <taxon>Sphagnum</taxon>
    </lineage>
</organism>
<keyword evidence="8" id="KW-1185">Reference proteome</keyword>
<keyword evidence="5 6" id="KW-0472">Membrane</keyword>
<dbReference type="Proteomes" id="UP001497444">
    <property type="component" value="Unassembled WGS sequence"/>
</dbReference>
<dbReference type="PANTHER" id="PTHR37693:SF1">
    <property type="entry name" value="INTEGRAL MEMBRANE PROTEIN"/>
    <property type="match status" value="1"/>
</dbReference>
<feature type="transmembrane region" description="Helical" evidence="6">
    <location>
        <begin position="93"/>
        <end position="116"/>
    </location>
</feature>
<dbReference type="InterPro" id="IPR022791">
    <property type="entry name" value="L-PG_synthase/AglD"/>
</dbReference>